<protein>
    <submittedName>
        <fullName evidence="2">Uncharacterized protein</fullName>
    </submittedName>
</protein>
<evidence type="ECO:0000256" key="1">
    <source>
        <dbReference type="SAM" id="MobiDB-lite"/>
    </source>
</evidence>
<dbReference type="EMBL" id="BKCJ010515672">
    <property type="protein sequence ID" value="GFA92683.1"/>
    <property type="molecule type" value="Genomic_DNA"/>
</dbReference>
<dbReference type="AlphaFoldDB" id="A0A699KIB2"/>
<proteinExistence type="predicted"/>
<sequence>MELCTKLSDGVLDLGKTKITQVKEIAILIKKVKKLELNRRSRTLGMNSFKIGTSRKRSLGNEDASNQGKNLKQRSIFEESDFDVQDMIDADYELAARLRAEDQRRTPLTKAQKKN</sequence>
<feature type="region of interest" description="Disordered" evidence="1">
    <location>
        <begin position="48"/>
        <end position="72"/>
    </location>
</feature>
<reference evidence="2" key="1">
    <citation type="journal article" date="2019" name="Sci. Rep.">
        <title>Draft genome of Tanacetum cinerariifolium, the natural source of mosquito coil.</title>
        <authorList>
            <person name="Yamashiro T."/>
            <person name="Shiraishi A."/>
            <person name="Satake H."/>
            <person name="Nakayama K."/>
        </authorList>
    </citation>
    <scope>NUCLEOTIDE SEQUENCE</scope>
</reference>
<gene>
    <name evidence="2" type="ORF">Tci_664655</name>
</gene>
<comment type="caution">
    <text evidence="2">The sequence shown here is derived from an EMBL/GenBank/DDBJ whole genome shotgun (WGS) entry which is preliminary data.</text>
</comment>
<name>A0A699KIB2_TANCI</name>
<accession>A0A699KIB2</accession>
<evidence type="ECO:0000313" key="2">
    <source>
        <dbReference type="EMBL" id="GFA92683.1"/>
    </source>
</evidence>
<organism evidence="2">
    <name type="scientific">Tanacetum cinerariifolium</name>
    <name type="common">Dalmatian daisy</name>
    <name type="synonym">Chrysanthemum cinerariifolium</name>
    <dbReference type="NCBI Taxonomy" id="118510"/>
    <lineage>
        <taxon>Eukaryota</taxon>
        <taxon>Viridiplantae</taxon>
        <taxon>Streptophyta</taxon>
        <taxon>Embryophyta</taxon>
        <taxon>Tracheophyta</taxon>
        <taxon>Spermatophyta</taxon>
        <taxon>Magnoliopsida</taxon>
        <taxon>eudicotyledons</taxon>
        <taxon>Gunneridae</taxon>
        <taxon>Pentapetalae</taxon>
        <taxon>asterids</taxon>
        <taxon>campanulids</taxon>
        <taxon>Asterales</taxon>
        <taxon>Asteraceae</taxon>
        <taxon>Asteroideae</taxon>
        <taxon>Anthemideae</taxon>
        <taxon>Anthemidinae</taxon>
        <taxon>Tanacetum</taxon>
    </lineage>
</organism>